<name>A0ABU4L7Q1_9ACTN</name>
<sequence>MSTIVVETASAAISPAALRWLEQQRYGVGGDRGEGGEGGGDGHPP</sequence>
<feature type="region of interest" description="Disordered" evidence="1">
    <location>
        <begin position="25"/>
        <end position="45"/>
    </location>
</feature>
<evidence type="ECO:0000313" key="2">
    <source>
        <dbReference type="EMBL" id="MDX2911500.1"/>
    </source>
</evidence>
<comment type="caution">
    <text evidence="2">The sequence shown here is derived from an EMBL/GenBank/DDBJ whole genome shotgun (WGS) entry which is preliminary data.</text>
</comment>
<protein>
    <submittedName>
        <fullName evidence="2">Uncharacterized protein</fullName>
    </submittedName>
</protein>
<organism evidence="2 3">
    <name type="scientific">Streptomyces griseiscabiei</name>
    <dbReference type="NCBI Taxonomy" id="2993540"/>
    <lineage>
        <taxon>Bacteria</taxon>
        <taxon>Bacillati</taxon>
        <taxon>Actinomycetota</taxon>
        <taxon>Actinomycetes</taxon>
        <taxon>Kitasatosporales</taxon>
        <taxon>Streptomycetaceae</taxon>
        <taxon>Streptomyces</taxon>
    </lineage>
</organism>
<keyword evidence="3" id="KW-1185">Reference proteome</keyword>
<feature type="compositionally biased region" description="Gly residues" evidence="1">
    <location>
        <begin position="36"/>
        <end position="45"/>
    </location>
</feature>
<dbReference type="Proteomes" id="UP001271723">
    <property type="component" value="Unassembled WGS sequence"/>
</dbReference>
<dbReference type="RefSeq" id="WP_256964878.1">
    <property type="nucleotide sequence ID" value="NZ_JAGJBZ010000002.1"/>
</dbReference>
<evidence type="ECO:0000313" key="3">
    <source>
        <dbReference type="Proteomes" id="UP001271723"/>
    </source>
</evidence>
<accession>A0ABU4L7Q1</accession>
<proteinExistence type="predicted"/>
<dbReference type="EMBL" id="JARAVY010000008">
    <property type="protein sequence ID" value="MDX2911500.1"/>
    <property type="molecule type" value="Genomic_DNA"/>
</dbReference>
<gene>
    <name evidence="2" type="ORF">PV517_22795</name>
</gene>
<evidence type="ECO:0000256" key="1">
    <source>
        <dbReference type="SAM" id="MobiDB-lite"/>
    </source>
</evidence>
<reference evidence="2 3" key="1">
    <citation type="journal article" date="2023" name="Microb. Genom.">
        <title>Mesoterricola silvestris gen. nov., sp. nov., Mesoterricola sediminis sp. nov., Geothrix oryzae sp. nov., Geothrix edaphica sp. nov., Geothrix rubra sp. nov., and Geothrix limicola sp. nov., six novel members of Acidobacteriota isolated from soils.</title>
        <authorList>
            <person name="Weisberg A.J."/>
            <person name="Pearce E."/>
            <person name="Kramer C.G."/>
            <person name="Chang J.H."/>
            <person name="Clarke C.R."/>
        </authorList>
    </citation>
    <scope>NUCLEOTIDE SEQUENCE [LARGE SCALE GENOMIC DNA]</scope>
    <source>
        <strain evidence="2 3">NRRL_B-2795</strain>
    </source>
</reference>